<accession>A0A8H4LXA4</accession>
<keyword evidence="4" id="KW-1185">Reference proteome</keyword>
<dbReference type="OrthoDB" id="3537340at2759"/>
<name>A0A8H4LXA4_9HYPO</name>
<organism evidence="3 4">
    <name type="scientific">Ophiocordyceps sinensis</name>
    <dbReference type="NCBI Taxonomy" id="72228"/>
    <lineage>
        <taxon>Eukaryota</taxon>
        <taxon>Fungi</taxon>
        <taxon>Dikarya</taxon>
        <taxon>Ascomycota</taxon>
        <taxon>Pezizomycotina</taxon>
        <taxon>Sordariomycetes</taxon>
        <taxon>Hypocreomycetidae</taxon>
        <taxon>Hypocreales</taxon>
        <taxon>Ophiocordycipitaceae</taxon>
        <taxon>Ophiocordyceps</taxon>
    </lineage>
</organism>
<feature type="compositionally biased region" description="Basic and acidic residues" evidence="1">
    <location>
        <begin position="188"/>
        <end position="200"/>
    </location>
</feature>
<gene>
    <name evidence="3" type="ORF">G6O67_006706</name>
</gene>
<reference evidence="3 4" key="1">
    <citation type="journal article" date="2020" name="Genome Biol. Evol.">
        <title>A new high-quality draft genome assembly of the Chinese cordyceps Ophiocordyceps sinensis.</title>
        <authorList>
            <person name="Shu R."/>
            <person name="Zhang J."/>
            <person name="Meng Q."/>
            <person name="Zhang H."/>
            <person name="Zhou G."/>
            <person name="Li M."/>
            <person name="Wu P."/>
            <person name="Zhao Y."/>
            <person name="Chen C."/>
            <person name="Qin Q."/>
        </authorList>
    </citation>
    <scope>NUCLEOTIDE SEQUENCE [LARGE SCALE GENOMIC DNA]</scope>
    <source>
        <strain evidence="3 4">IOZ07</strain>
    </source>
</reference>
<feature type="transmembrane region" description="Helical" evidence="2">
    <location>
        <begin position="29"/>
        <end position="50"/>
    </location>
</feature>
<keyword evidence="2" id="KW-1133">Transmembrane helix</keyword>
<feature type="transmembrane region" description="Helical" evidence="2">
    <location>
        <begin position="144"/>
        <end position="162"/>
    </location>
</feature>
<proteinExistence type="predicted"/>
<dbReference type="Proteomes" id="UP000557566">
    <property type="component" value="Unassembled WGS sequence"/>
</dbReference>
<comment type="caution">
    <text evidence="3">The sequence shown here is derived from an EMBL/GenBank/DDBJ whole genome shotgun (WGS) entry which is preliminary data.</text>
</comment>
<evidence type="ECO:0000313" key="3">
    <source>
        <dbReference type="EMBL" id="KAF4506642.1"/>
    </source>
</evidence>
<evidence type="ECO:0000256" key="2">
    <source>
        <dbReference type="SAM" id="Phobius"/>
    </source>
</evidence>
<feature type="transmembrane region" description="Helical" evidence="2">
    <location>
        <begin position="70"/>
        <end position="97"/>
    </location>
</feature>
<keyword evidence="2" id="KW-0472">Membrane</keyword>
<dbReference type="EMBL" id="JAAVMX010000007">
    <property type="protein sequence ID" value="KAF4506642.1"/>
    <property type="molecule type" value="Genomic_DNA"/>
</dbReference>
<keyword evidence="2" id="KW-0812">Transmembrane</keyword>
<evidence type="ECO:0000256" key="1">
    <source>
        <dbReference type="SAM" id="MobiDB-lite"/>
    </source>
</evidence>
<dbReference type="AlphaFoldDB" id="A0A8H4LXA4"/>
<feature type="transmembrane region" description="Helical" evidence="2">
    <location>
        <begin position="109"/>
        <end position="132"/>
    </location>
</feature>
<protein>
    <submittedName>
        <fullName evidence="3">Uncharacterized protein</fullName>
    </submittedName>
</protein>
<evidence type="ECO:0000313" key="4">
    <source>
        <dbReference type="Proteomes" id="UP000557566"/>
    </source>
</evidence>
<feature type="region of interest" description="Disordered" evidence="1">
    <location>
        <begin position="173"/>
        <end position="200"/>
    </location>
</feature>
<sequence>MVGHFEPDPALCRQYAQFASNLDRWQFKIIYWAMFGTNLIILFLASWIYIKGQQVLERFSIHSEKRARTLRTYVLLCAGCVMVSTAVVVLEAFTLLALQFCDGEDLMSLYWSTWTMLQVGSLIAMVGIILALLHSLWDSKHPPWALAMGTPVLVIAGLLHLFHDCTKRGIKQMRRRPSGLTESGPSMSKEDTMETARDVDSSDADAYGKLRVELIGSTFDGGPIVRFLGPVPKSMRQQGDIIGYSDADRPIMAYRRGVVTCAPEPEPTAPSKEAQWGFADR</sequence>